<dbReference type="CDD" id="cd13250">
    <property type="entry name" value="PH_ACAP"/>
    <property type="match status" value="1"/>
</dbReference>
<dbReference type="Pfam" id="PF16746">
    <property type="entry name" value="BAR_3"/>
    <property type="match status" value="1"/>
</dbReference>
<name>A0ABP0G5M4_CLALP</name>
<dbReference type="EMBL" id="CAWYQH010000103">
    <property type="protein sequence ID" value="CAK8687113.1"/>
    <property type="molecule type" value="Genomic_DNA"/>
</dbReference>
<evidence type="ECO:0000259" key="7">
    <source>
        <dbReference type="PROSITE" id="PS50003"/>
    </source>
</evidence>
<accession>A0ABP0G5M4</accession>
<dbReference type="PRINTS" id="PR00405">
    <property type="entry name" value="REVINTRACTNG"/>
</dbReference>
<sequence>MNVLLDFEECIKDSPFFRDTVHQSEVEITQLESHLEKITKTCSTMVDSGKTYNNVSRVFVSSLKDVAAQSQHDPFVQGALSRFANVMVELADYHTILFDQAQRSIKTQLTTFLKGEVKNVRELKKAFDKVSEDYSNSLSKHAAVNRLKPHEIDHASTHLAATRSCFRSVASDYVFQINVLQKNSKFQAVDKMLSYMHALNTFFHQGYDLMKELEPFMKSISEQLEELNRQTYADQKSMLVEQERHQSMTGDSGIYMRCVDDTLVIEGHLFKRASNALKTWNRRWFTIRDNKLFYQKKKDDLTVVVDDIRLCTVRSFDEIERRFCFEIILPGKSFLLQAESEGAKTAWINAIQTSIGAAFKDTVQDACPVPPSSLPINKALVNVNTPLSRTPSNSSTNSLSEIGSKKTEARSDIPNPTSFLEDGDGSVIAKLYQVIGNKVCADCGKADPRWASISLGITLCIDCSGVHRSLGVHISKVRSLTLDDWEPEVLKIMLSLGNERVNEIYTANLSSADAIKPNCSNKDRNVFIRAKYAECKFAMTLPSALDLQHGPSGQKLTRWTVSRRRRIKKSPNVKSSESTQSPMGQRRDFTAITLDSPGRRSGQLEGKETDDVIVFGQSTRTESSKDFEDSDIYDISKLHPDLLLFKATEASNLPVMLLAKCNGANLNWQNDEDEGKTPLMQAACVGSIQTSEYLLVNGAKINEKDWNHRTALHYAALHNHTGIACQLLKRNMDLDVQDSSDKTALDIAVDGTKADIVTLIRLKKMNDQMKEDDSSTYQTDALYHDVFRDFTQRASSALHSPEVHDAAKTFNILGANLISQNKAVNKTPADEIAQDAKQDNNQTVAGPAACKPNMDGIILIDSNPNGTDFDPVESSV</sequence>
<dbReference type="SMART" id="SM00233">
    <property type="entry name" value="PH"/>
    <property type="match status" value="1"/>
</dbReference>
<dbReference type="InterPro" id="IPR027267">
    <property type="entry name" value="AH/BAR_dom_sf"/>
</dbReference>
<dbReference type="Gene3D" id="1.20.1270.60">
    <property type="entry name" value="Arfaptin homology (AH) domain/BAR domain"/>
    <property type="match status" value="1"/>
</dbReference>
<evidence type="ECO:0008006" key="11">
    <source>
        <dbReference type="Google" id="ProtNLM"/>
    </source>
</evidence>
<dbReference type="Proteomes" id="UP001642483">
    <property type="component" value="Unassembled WGS sequence"/>
</dbReference>
<evidence type="ECO:0000256" key="5">
    <source>
        <dbReference type="PROSITE-ProRule" id="PRU00288"/>
    </source>
</evidence>
<evidence type="ECO:0000313" key="9">
    <source>
        <dbReference type="EMBL" id="CAK8687113.1"/>
    </source>
</evidence>
<dbReference type="InterPro" id="IPR045258">
    <property type="entry name" value="ACAP1/2/3-like"/>
</dbReference>
<feature type="compositionally biased region" description="Polar residues" evidence="6">
    <location>
        <begin position="387"/>
        <end position="401"/>
    </location>
</feature>
<proteinExistence type="predicted"/>
<dbReference type="Pfam" id="PF13857">
    <property type="entry name" value="Ank_5"/>
    <property type="match status" value="1"/>
</dbReference>
<dbReference type="InterPro" id="IPR038508">
    <property type="entry name" value="ArfGAP_dom_sf"/>
</dbReference>
<comment type="caution">
    <text evidence="9">The sequence shown here is derived from an EMBL/GenBank/DDBJ whole genome shotgun (WGS) entry which is preliminary data.</text>
</comment>
<dbReference type="InterPro" id="IPR002110">
    <property type="entry name" value="Ankyrin_rpt"/>
</dbReference>
<evidence type="ECO:0000256" key="2">
    <source>
        <dbReference type="ARBA" id="ARBA00022771"/>
    </source>
</evidence>
<organism evidence="9 10">
    <name type="scientific">Clavelina lepadiformis</name>
    <name type="common">Light-bulb sea squirt</name>
    <name type="synonym">Ascidia lepadiformis</name>
    <dbReference type="NCBI Taxonomy" id="159417"/>
    <lineage>
        <taxon>Eukaryota</taxon>
        <taxon>Metazoa</taxon>
        <taxon>Chordata</taxon>
        <taxon>Tunicata</taxon>
        <taxon>Ascidiacea</taxon>
        <taxon>Aplousobranchia</taxon>
        <taxon>Clavelinidae</taxon>
        <taxon>Clavelina</taxon>
    </lineage>
</organism>
<dbReference type="Pfam" id="PF01412">
    <property type="entry name" value="ArfGap"/>
    <property type="match status" value="1"/>
</dbReference>
<evidence type="ECO:0000256" key="1">
    <source>
        <dbReference type="ARBA" id="ARBA00022723"/>
    </source>
</evidence>
<dbReference type="Gene3D" id="1.25.40.20">
    <property type="entry name" value="Ankyrin repeat-containing domain"/>
    <property type="match status" value="1"/>
</dbReference>
<evidence type="ECO:0000256" key="3">
    <source>
        <dbReference type="ARBA" id="ARBA00022833"/>
    </source>
</evidence>
<dbReference type="InterPro" id="IPR004148">
    <property type="entry name" value="BAR_dom"/>
</dbReference>
<dbReference type="CDD" id="cd07603">
    <property type="entry name" value="BAR_ACAPs"/>
    <property type="match status" value="1"/>
</dbReference>
<dbReference type="SUPFAM" id="SSF48403">
    <property type="entry name" value="Ankyrin repeat"/>
    <property type="match status" value="1"/>
</dbReference>
<dbReference type="InterPro" id="IPR001849">
    <property type="entry name" value="PH_domain"/>
</dbReference>
<dbReference type="Pfam" id="PF00169">
    <property type="entry name" value="PH"/>
    <property type="match status" value="1"/>
</dbReference>
<dbReference type="Gene3D" id="2.30.29.30">
    <property type="entry name" value="Pleckstrin-homology domain (PH domain)/Phosphotyrosine-binding domain (PTB)"/>
    <property type="match status" value="1"/>
</dbReference>
<keyword evidence="2 5" id="KW-0863">Zinc-finger</keyword>
<reference evidence="9 10" key="1">
    <citation type="submission" date="2024-02" db="EMBL/GenBank/DDBJ databases">
        <authorList>
            <person name="Daric V."/>
            <person name="Darras S."/>
        </authorList>
    </citation>
    <scope>NUCLEOTIDE SEQUENCE [LARGE SCALE GENOMIC DNA]</scope>
</reference>
<dbReference type="SUPFAM" id="SSF57863">
    <property type="entry name" value="ArfGap/RecO-like zinc finger"/>
    <property type="match status" value="1"/>
</dbReference>
<dbReference type="PROSITE" id="PS50003">
    <property type="entry name" value="PH_DOMAIN"/>
    <property type="match status" value="1"/>
</dbReference>
<dbReference type="InterPro" id="IPR036770">
    <property type="entry name" value="Ankyrin_rpt-contain_sf"/>
</dbReference>
<feature type="compositionally biased region" description="Polar residues" evidence="6">
    <location>
        <begin position="572"/>
        <end position="583"/>
    </location>
</feature>
<dbReference type="PANTHER" id="PTHR23180">
    <property type="entry name" value="CENTAURIN/ARF"/>
    <property type="match status" value="1"/>
</dbReference>
<dbReference type="PROSITE" id="PS50115">
    <property type="entry name" value="ARFGAP"/>
    <property type="match status" value="1"/>
</dbReference>
<evidence type="ECO:0000313" key="10">
    <source>
        <dbReference type="Proteomes" id="UP001642483"/>
    </source>
</evidence>
<feature type="repeat" description="ANK" evidence="4">
    <location>
        <begin position="707"/>
        <end position="739"/>
    </location>
</feature>
<keyword evidence="3" id="KW-0862">Zinc</keyword>
<dbReference type="SMART" id="SM00248">
    <property type="entry name" value="ANK"/>
    <property type="match status" value="3"/>
</dbReference>
<dbReference type="SUPFAM" id="SSF103657">
    <property type="entry name" value="BAR/IMD domain-like"/>
    <property type="match status" value="1"/>
</dbReference>
<dbReference type="InterPro" id="IPR001164">
    <property type="entry name" value="ArfGAP_dom"/>
</dbReference>
<dbReference type="InterPro" id="IPR037278">
    <property type="entry name" value="ARFGAP/RecO"/>
</dbReference>
<protein>
    <recommendedName>
        <fullName evidence="11">Arf-GAP with coiled-coil, ANK repeat and PH domain-containing protein 2</fullName>
    </recommendedName>
</protein>
<feature type="repeat" description="ANK" evidence="4">
    <location>
        <begin position="674"/>
        <end position="706"/>
    </location>
</feature>
<feature type="domain" description="PH" evidence="7">
    <location>
        <begin position="262"/>
        <end position="356"/>
    </location>
</feature>
<dbReference type="Pfam" id="PF00023">
    <property type="entry name" value="Ank"/>
    <property type="match status" value="1"/>
</dbReference>
<dbReference type="SMART" id="SM00105">
    <property type="entry name" value="ArfGap"/>
    <property type="match status" value="1"/>
</dbReference>
<dbReference type="PROSITE" id="PS50088">
    <property type="entry name" value="ANK_REPEAT"/>
    <property type="match status" value="2"/>
</dbReference>
<dbReference type="InterPro" id="IPR011993">
    <property type="entry name" value="PH-like_dom_sf"/>
</dbReference>
<keyword evidence="4" id="KW-0040">ANK repeat</keyword>
<evidence type="ECO:0000256" key="6">
    <source>
        <dbReference type="SAM" id="MobiDB-lite"/>
    </source>
</evidence>
<feature type="region of interest" description="Disordered" evidence="6">
    <location>
        <begin position="387"/>
        <end position="416"/>
    </location>
</feature>
<feature type="region of interest" description="Disordered" evidence="6">
    <location>
        <begin position="565"/>
        <end position="588"/>
    </location>
</feature>
<dbReference type="Gene3D" id="1.10.220.150">
    <property type="entry name" value="Arf GTPase activating protein"/>
    <property type="match status" value="1"/>
</dbReference>
<keyword evidence="1" id="KW-0479">Metal-binding</keyword>
<dbReference type="PANTHER" id="PTHR23180:SF399">
    <property type="entry name" value="BLOWN FUSE, ISOFORM A-RELATED"/>
    <property type="match status" value="1"/>
</dbReference>
<gene>
    <name evidence="9" type="ORF">CVLEPA_LOCUS19192</name>
</gene>
<dbReference type="SUPFAM" id="SSF50729">
    <property type="entry name" value="PH domain-like"/>
    <property type="match status" value="1"/>
</dbReference>
<dbReference type="PROSITE" id="PS50297">
    <property type="entry name" value="ANK_REP_REGION"/>
    <property type="match status" value="2"/>
</dbReference>
<evidence type="ECO:0000256" key="4">
    <source>
        <dbReference type="PROSITE-ProRule" id="PRU00023"/>
    </source>
</evidence>
<keyword evidence="10" id="KW-1185">Reference proteome</keyword>
<evidence type="ECO:0000259" key="8">
    <source>
        <dbReference type="PROSITE" id="PS50115"/>
    </source>
</evidence>
<feature type="domain" description="Arf-GAP" evidence="8">
    <location>
        <begin position="425"/>
        <end position="547"/>
    </location>
</feature>